<keyword evidence="4 7" id="KW-1133">Transmembrane helix</keyword>
<dbReference type="Gene3D" id="1.20.140.140">
    <property type="entry name" value="Calcium release-activated calcium channel protein Orai"/>
    <property type="match status" value="1"/>
</dbReference>
<evidence type="ECO:0008006" key="10">
    <source>
        <dbReference type="Google" id="ProtNLM"/>
    </source>
</evidence>
<dbReference type="GO" id="GO:0015279">
    <property type="term" value="F:store-operated calcium channel activity"/>
    <property type="evidence" value="ECO:0007669"/>
    <property type="project" value="TreeGrafter"/>
</dbReference>
<feature type="transmembrane region" description="Helical" evidence="7">
    <location>
        <begin position="78"/>
        <end position="108"/>
    </location>
</feature>
<feature type="transmembrane region" description="Helical" evidence="7">
    <location>
        <begin position="128"/>
        <end position="149"/>
    </location>
</feature>
<dbReference type="Pfam" id="PF07856">
    <property type="entry name" value="Orai-1"/>
    <property type="match status" value="1"/>
</dbReference>
<sequence>MRSSAFQPLLTLQSPGFAAMSATSLVQTADQQQGMLSWKRLHLARAKLKASSRTSALLSGFAMVAMVEVNLSENIPQFLLVTFAICTTLLVAVHMLALMISTCILPNVEAVSSIPSLAAVSESPHWRMHWYIEMAWAFSTVLVLSWVIFYDYSFAAASAASLLLVPIVIVFLLFAVHFYRKLVTHKYEMTESNIRELEEMTNRLESGKPMPHVSHVPETANNYGGSSGSLDRPDSVRCM</sequence>
<dbReference type="InterPro" id="IPR012446">
    <property type="entry name" value="CRAC_channel"/>
</dbReference>
<evidence type="ECO:0000256" key="5">
    <source>
        <dbReference type="ARBA" id="ARBA00023136"/>
    </source>
</evidence>
<evidence type="ECO:0000256" key="6">
    <source>
        <dbReference type="SAM" id="MobiDB-lite"/>
    </source>
</evidence>
<name>A0A7R9BG25_9CRUS</name>
<accession>A0A7R9BG25</accession>
<dbReference type="GO" id="GO:0016020">
    <property type="term" value="C:membrane"/>
    <property type="evidence" value="ECO:0007669"/>
    <property type="project" value="UniProtKB-SubCell"/>
</dbReference>
<dbReference type="InterPro" id="IPR038350">
    <property type="entry name" value="Orai_sf"/>
</dbReference>
<evidence type="ECO:0000313" key="8">
    <source>
        <dbReference type="EMBL" id="CAD7274651.1"/>
    </source>
</evidence>
<keyword evidence="9" id="KW-1185">Reference proteome</keyword>
<evidence type="ECO:0000256" key="1">
    <source>
        <dbReference type="ARBA" id="ARBA00004141"/>
    </source>
</evidence>
<dbReference type="AlphaFoldDB" id="A0A7R9BG25"/>
<proteinExistence type="inferred from homology"/>
<evidence type="ECO:0000256" key="7">
    <source>
        <dbReference type="SAM" id="Phobius"/>
    </source>
</evidence>
<dbReference type="EMBL" id="CAJPEX010000276">
    <property type="protein sequence ID" value="CAG0914803.1"/>
    <property type="molecule type" value="Genomic_DNA"/>
</dbReference>
<evidence type="ECO:0000256" key="4">
    <source>
        <dbReference type="ARBA" id="ARBA00022989"/>
    </source>
</evidence>
<feature type="region of interest" description="Disordered" evidence="6">
    <location>
        <begin position="208"/>
        <end position="239"/>
    </location>
</feature>
<gene>
    <name evidence="8" type="ORF">NMOB1V02_LOCUS2475</name>
</gene>
<dbReference type="PANTHER" id="PTHR31501:SF7">
    <property type="entry name" value="CALCIUM RELEASE-ACTIVATED CALCIUM CHANNEL PROTEIN 1"/>
    <property type="match status" value="1"/>
</dbReference>
<evidence type="ECO:0000256" key="3">
    <source>
        <dbReference type="ARBA" id="ARBA00022692"/>
    </source>
</evidence>
<protein>
    <recommendedName>
        <fullName evidence="10">Calcium release-activated calcium channel protein 1</fullName>
    </recommendedName>
</protein>
<dbReference type="OrthoDB" id="61124at2759"/>
<dbReference type="EMBL" id="OA882313">
    <property type="protein sequence ID" value="CAD7274651.1"/>
    <property type="molecule type" value="Genomic_DNA"/>
</dbReference>
<feature type="transmembrane region" description="Helical" evidence="7">
    <location>
        <begin position="156"/>
        <end position="179"/>
    </location>
</feature>
<evidence type="ECO:0000313" key="9">
    <source>
        <dbReference type="Proteomes" id="UP000678499"/>
    </source>
</evidence>
<comment type="similarity">
    <text evidence="2">Belongs to the Orai family.</text>
</comment>
<organism evidence="8">
    <name type="scientific">Notodromas monacha</name>
    <dbReference type="NCBI Taxonomy" id="399045"/>
    <lineage>
        <taxon>Eukaryota</taxon>
        <taxon>Metazoa</taxon>
        <taxon>Ecdysozoa</taxon>
        <taxon>Arthropoda</taxon>
        <taxon>Crustacea</taxon>
        <taxon>Oligostraca</taxon>
        <taxon>Ostracoda</taxon>
        <taxon>Podocopa</taxon>
        <taxon>Podocopida</taxon>
        <taxon>Cypridocopina</taxon>
        <taxon>Cypridoidea</taxon>
        <taxon>Cyprididae</taxon>
        <taxon>Notodromas</taxon>
    </lineage>
</organism>
<keyword evidence="5 7" id="KW-0472">Membrane</keyword>
<comment type="subcellular location">
    <subcellularLocation>
        <location evidence="1">Membrane</location>
        <topology evidence="1">Multi-pass membrane protein</topology>
    </subcellularLocation>
</comment>
<dbReference type="GO" id="GO:0002115">
    <property type="term" value="P:store-operated calcium entry"/>
    <property type="evidence" value="ECO:0007669"/>
    <property type="project" value="TreeGrafter"/>
</dbReference>
<dbReference type="Proteomes" id="UP000678499">
    <property type="component" value="Unassembled WGS sequence"/>
</dbReference>
<reference evidence="8" key="1">
    <citation type="submission" date="2020-11" db="EMBL/GenBank/DDBJ databases">
        <authorList>
            <person name="Tran Van P."/>
        </authorList>
    </citation>
    <scope>NUCLEOTIDE SEQUENCE</scope>
</reference>
<evidence type="ECO:0000256" key="2">
    <source>
        <dbReference type="ARBA" id="ARBA00008062"/>
    </source>
</evidence>
<dbReference type="PANTHER" id="PTHR31501">
    <property type="entry name" value="CALCIUM RELEASE-ACTIVATED CALCIUM CHANNEL PROTEIN 1"/>
    <property type="match status" value="1"/>
</dbReference>
<keyword evidence="3 7" id="KW-0812">Transmembrane</keyword>